<name>A0A0C6F353_9HYPH</name>
<gene>
    <name evidence="1" type="ORF">Maq22A_c20185</name>
</gene>
<evidence type="ECO:0000313" key="2">
    <source>
        <dbReference type="Proteomes" id="UP000061432"/>
    </source>
</evidence>
<evidence type="ECO:0000313" key="1">
    <source>
        <dbReference type="EMBL" id="BAQ47086.1"/>
    </source>
</evidence>
<dbReference type="PATRIC" id="fig|270351.10.peg.3898"/>
<accession>A0A0C6F353</accession>
<organism evidence="1 2">
    <name type="scientific">Methylobacterium aquaticum</name>
    <dbReference type="NCBI Taxonomy" id="270351"/>
    <lineage>
        <taxon>Bacteria</taxon>
        <taxon>Pseudomonadati</taxon>
        <taxon>Pseudomonadota</taxon>
        <taxon>Alphaproteobacteria</taxon>
        <taxon>Hyphomicrobiales</taxon>
        <taxon>Methylobacteriaceae</taxon>
        <taxon>Methylobacterium</taxon>
    </lineage>
</organism>
<sequence length="68" mass="7442">MAISAPCRIQPALEPLSLSQVVRWSFLVTGIGMRRVRAATLRIHGHLLEFDSMKTMLPLLPGAVKGDS</sequence>
<dbReference type="KEGG" id="maqu:Maq22A_c20185"/>
<dbReference type="AlphaFoldDB" id="A0A0C6F353"/>
<proteinExistence type="predicted"/>
<dbReference type="STRING" id="270351.Maq22A_c20185"/>
<dbReference type="EMBL" id="AP014704">
    <property type="protein sequence ID" value="BAQ47086.1"/>
    <property type="molecule type" value="Genomic_DNA"/>
</dbReference>
<reference evidence="1 2" key="1">
    <citation type="journal article" date="2015" name="Genome Announc.">
        <title>Complete Genome Sequence of Methylobacterium aquaticum Strain 22A, Isolated from Racomitrium japonicum Moss.</title>
        <authorList>
            <person name="Tani A."/>
            <person name="Ogura Y."/>
            <person name="Hayashi T."/>
            <person name="Kimbara K."/>
        </authorList>
    </citation>
    <scope>NUCLEOTIDE SEQUENCE [LARGE SCALE GENOMIC DNA]</scope>
    <source>
        <strain evidence="1 2">MA-22A</strain>
    </source>
</reference>
<reference evidence="2" key="2">
    <citation type="submission" date="2015-01" db="EMBL/GenBank/DDBJ databases">
        <title>Complete genome sequence of Methylobacterium aquaticum strain 22A.</title>
        <authorList>
            <person name="Tani A."/>
            <person name="Ogura Y."/>
            <person name="Hayashi T."/>
        </authorList>
    </citation>
    <scope>NUCLEOTIDE SEQUENCE [LARGE SCALE GENOMIC DNA]</scope>
    <source>
        <strain evidence="2">MA-22A</strain>
    </source>
</reference>
<protein>
    <submittedName>
        <fullName evidence="1">Uncharacterized protein</fullName>
    </submittedName>
</protein>
<dbReference type="Proteomes" id="UP000061432">
    <property type="component" value="Chromosome"/>
</dbReference>